<protein>
    <submittedName>
        <fullName evidence="1">Uncharacterized protein</fullName>
    </submittedName>
</protein>
<reference evidence="1" key="1">
    <citation type="submission" date="2020-04" db="EMBL/GenBank/DDBJ databases">
        <title>Deep metagenomics examines the oral microbiome during advanced dental caries in children, revealing novel taxa and co-occurrences with host molecules.</title>
        <authorList>
            <person name="Baker J.L."/>
            <person name="Morton J.T."/>
            <person name="Dinis M."/>
            <person name="Alvarez R."/>
            <person name="Tran N.C."/>
            <person name="Knight R."/>
            <person name="Edlund A."/>
        </authorList>
    </citation>
    <scope>NUCLEOTIDE SEQUENCE</scope>
    <source>
        <strain evidence="1">JCVI_23_bin.16</strain>
    </source>
</reference>
<evidence type="ECO:0000313" key="1">
    <source>
        <dbReference type="EMBL" id="MBF0935315.1"/>
    </source>
</evidence>
<organism evidence="1 2">
    <name type="scientific">Abiotrophia defectiva</name>
    <name type="common">Streptococcus defectivus</name>
    <dbReference type="NCBI Taxonomy" id="46125"/>
    <lineage>
        <taxon>Bacteria</taxon>
        <taxon>Bacillati</taxon>
        <taxon>Bacillota</taxon>
        <taxon>Bacilli</taxon>
        <taxon>Lactobacillales</taxon>
        <taxon>Aerococcaceae</taxon>
        <taxon>Abiotrophia</taxon>
    </lineage>
</organism>
<comment type="caution">
    <text evidence="1">The sequence shown here is derived from an EMBL/GenBank/DDBJ whole genome shotgun (WGS) entry which is preliminary data.</text>
</comment>
<name>A0A929QTY4_ABIDE</name>
<proteinExistence type="predicted"/>
<accession>A0A929QTY4</accession>
<evidence type="ECO:0000313" key="2">
    <source>
        <dbReference type="Proteomes" id="UP000757900"/>
    </source>
</evidence>
<sequence length="52" mass="6210">RYPDMALRVPLRHETGFVITLGRIEYNYLFRELLTAIYEEEGYQIANQIFAD</sequence>
<dbReference type="AlphaFoldDB" id="A0A929QTY4"/>
<feature type="non-terminal residue" evidence="1">
    <location>
        <position position="1"/>
    </location>
</feature>
<gene>
    <name evidence="1" type="ORF">HXK00_06725</name>
</gene>
<dbReference type="EMBL" id="JABZFV010000192">
    <property type="protein sequence ID" value="MBF0935315.1"/>
    <property type="molecule type" value="Genomic_DNA"/>
</dbReference>
<dbReference type="Proteomes" id="UP000757900">
    <property type="component" value="Unassembled WGS sequence"/>
</dbReference>